<sequence length="457" mass="47544">MAEEVDIVVVGMGPGGEDAASRLAGAGLDVVAVESRLVGGECPYFACIPTKMMVRAADSLAEARRVPVLAGHSAVRPDWTPVADRVRDEATTDWNDDAAVRRFEATGGRLVRGTGRITAPGEVTVSGSAGTLVFRARRGIVLNPGSEPVIPPIDGLDGTPYWTNRDAVAATQLPDSLLVLGGGPVGLEFAQVFARFGASVAIVEMSDRLLRPTEPEAAAVLTEVLRGEGVDVRTGEGVDSVEHTGGRFRLRLNSGTAVAGERLLVATGRRTDLAALGVGAVGLDESARSVPVDERMRAADGVWAIGDVTGRGAFTHTSIYQSRIAAADILGLDAEAADYRAMPAVTFTDPEVATVGLTEERARAQGVDVRTACVDLPSAPRGWIHKAGNDGLVKLVADARRATLVGATVVAPLGGEVLGALAVAVHAEVPVETLRGMIYAYPTFHRTIEAALAALDV</sequence>
<dbReference type="InterPro" id="IPR036188">
    <property type="entry name" value="FAD/NAD-bd_sf"/>
</dbReference>
<dbReference type="InterPro" id="IPR004099">
    <property type="entry name" value="Pyr_nucl-diS_OxRdtase_dimer"/>
</dbReference>
<accession>A0ABW3FT52</accession>
<dbReference type="GO" id="GO:0016491">
    <property type="term" value="F:oxidoreductase activity"/>
    <property type="evidence" value="ECO:0007669"/>
    <property type="project" value="UniProtKB-KW"/>
</dbReference>
<dbReference type="Pfam" id="PF02852">
    <property type="entry name" value="Pyr_redox_dim"/>
    <property type="match status" value="1"/>
</dbReference>
<dbReference type="InterPro" id="IPR016156">
    <property type="entry name" value="FAD/NAD-linked_Rdtase_dimer_sf"/>
</dbReference>
<evidence type="ECO:0000313" key="8">
    <source>
        <dbReference type="Proteomes" id="UP001597018"/>
    </source>
</evidence>
<proteinExistence type="inferred from homology"/>
<dbReference type="Pfam" id="PF07992">
    <property type="entry name" value="Pyr_redox_2"/>
    <property type="match status" value="1"/>
</dbReference>
<organism evidence="7 8">
    <name type="scientific">Saccharopolyspora rosea</name>
    <dbReference type="NCBI Taxonomy" id="524884"/>
    <lineage>
        <taxon>Bacteria</taxon>
        <taxon>Bacillati</taxon>
        <taxon>Actinomycetota</taxon>
        <taxon>Actinomycetes</taxon>
        <taxon>Pseudonocardiales</taxon>
        <taxon>Pseudonocardiaceae</taxon>
        <taxon>Saccharopolyspora</taxon>
    </lineage>
</organism>
<dbReference type="Proteomes" id="UP001597018">
    <property type="component" value="Unassembled WGS sequence"/>
</dbReference>
<keyword evidence="7" id="KW-0560">Oxidoreductase</keyword>
<keyword evidence="4" id="KW-0274">FAD</keyword>
<evidence type="ECO:0000259" key="5">
    <source>
        <dbReference type="Pfam" id="PF02852"/>
    </source>
</evidence>
<protein>
    <submittedName>
        <fullName evidence="7">Dihydrolipoyl dehydrogenase family protein</fullName>
        <ecNumber evidence="7">1.-.-.-</ecNumber>
    </submittedName>
</protein>
<dbReference type="RefSeq" id="WP_263247977.1">
    <property type="nucleotide sequence ID" value="NZ_BAABLT010000005.1"/>
</dbReference>
<dbReference type="InterPro" id="IPR001100">
    <property type="entry name" value="Pyr_nuc-diS_OxRdtase"/>
</dbReference>
<name>A0ABW3FT52_9PSEU</name>
<evidence type="ECO:0000313" key="7">
    <source>
        <dbReference type="EMBL" id="MFD0920415.1"/>
    </source>
</evidence>
<feature type="domain" description="FAD/NAD(P)-binding" evidence="6">
    <location>
        <begin position="6"/>
        <end position="321"/>
    </location>
</feature>
<dbReference type="PIRSF" id="PIRSF000350">
    <property type="entry name" value="Mercury_reductase_MerA"/>
    <property type="match status" value="1"/>
</dbReference>
<dbReference type="PANTHER" id="PTHR43014">
    <property type="entry name" value="MERCURIC REDUCTASE"/>
    <property type="match status" value="1"/>
</dbReference>
<dbReference type="SUPFAM" id="SSF51905">
    <property type="entry name" value="FAD/NAD(P)-binding domain"/>
    <property type="match status" value="1"/>
</dbReference>
<dbReference type="EMBL" id="JBHTIW010000007">
    <property type="protein sequence ID" value="MFD0920415.1"/>
    <property type="molecule type" value="Genomic_DNA"/>
</dbReference>
<reference evidence="8" key="1">
    <citation type="journal article" date="2019" name="Int. J. Syst. Evol. Microbiol.">
        <title>The Global Catalogue of Microorganisms (GCM) 10K type strain sequencing project: providing services to taxonomists for standard genome sequencing and annotation.</title>
        <authorList>
            <consortium name="The Broad Institute Genomics Platform"/>
            <consortium name="The Broad Institute Genome Sequencing Center for Infectious Disease"/>
            <person name="Wu L."/>
            <person name="Ma J."/>
        </authorList>
    </citation>
    <scope>NUCLEOTIDE SEQUENCE [LARGE SCALE GENOMIC DNA]</scope>
    <source>
        <strain evidence="8">CCUG 56401</strain>
    </source>
</reference>
<comment type="caution">
    <text evidence="7">The sequence shown here is derived from an EMBL/GenBank/DDBJ whole genome shotgun (WGS) entry which is preliminary data.</text>
</comment>
<dbReference type="PRINTS" id="PR00411">
    <property type="entry name" value="PNDRDTASEI"/>
</dbReference>
<comment type="similarity">
    <text evidence="2">Belongs to the class-I pyridine nucleotide-disulfide oxidoreductase family.</text>
</comment>
<keyword evidence="3" id="KW-0285">Flavoprotein</keyword>
<dbReference type="PANTHER" id="PTHR43014:SF2">
    <property type="entry name" value="MERCURIC REDUCTASE"/>
    <property type="match status" value="1"/>
</dbReference>
<evidence type="ECO:0000259" key="6">
    <source>
        <dbReference type="Pfam" id="PF07992"/>
    </source>
</evidence>
<dbReference type="InterPro" id="IPR023753">
    <property type="entry name" value="FAD/NAD-binding_dom"/>
</dbReference>
<dbReference type="PRINTS" id="PR00368">
    <property type="entry name" value="FADPNR"/>
</dbReference>
<gene>
    <name evidence="7" type="ORF">ACFQ16_11745</name>
</gene>
<keyword evidence="8" id="KW-1185">Reference proteome</keyword>
<dbReference type="SUPFAM" id="SSF55424">
    <property type="entry name" value="FAD/NAD-linked reductases, dimerisation (C-terminal) domain"/>
    <property type="match status" value="1"/>
</dbReference>
<feature type="domain" description="Pyridine nucleotide-disulphide oxidoreductase dimerisation" evidence="5">
    <location>
        <begin position="342"/>
        <end position="449"/>
    </location>
</feature>
<evidence type="ECO:0000256" key="1">
    <source>
        <dbReference type="ARBA" id="ARBA00001974"/>
    </source>
</evidence>
<evidence type="ECO:0000256" key="3">
    <source>
        <dbReference type="ARBA" id="ARBA00022630"/>
    </source>
</evidence>
<dbReference type="Gene3D" id="3.50.50.60">
    <property type="entry name" value="FAD/NAD(P)-binding domain"/>
    <property type="match status" value="2"/>
</dbReference>
<comment type="cofactor">
    <cofactor evidence="1">
        <name>FAD</name>
        <dbReference type="ChEBI" id="CHEBI:57692"/>
    </cofactor>
</comment>
<evidence type="ECO:0000256" key="4">
    <source>
        <dbReference type="ARBA" id="ARBA00022827"/>
    </source>
</evidence>
<evidence type="ECO:0000256" key="2">
    <source>
        <dbReference type="ARBA" id="ARBA00007532"/>
    </source>
</evidence>
<dbReference type="EC" id="1.-.-.-" evidence="7"/>
<dbReference type="Gene3D" id="3.30.390.30">
    <property type="match status" value="1"/>
</dbReference>